<name>A0A158Q4P2_DRAME</name>
<organism evidence="3 5">
    <name type="scientific">Dracunculus medinensis</name>
    <name type="common">Guinea worm</name>
    <dbReference type="NCBI Taxonomy" id="318479"/>
    <lineage>
        <taxon>Eukaryota</taxon>
        <taxon>Metazoa</taxon>
        <taxon>Ecdysozoa</taxon>
        <taxon>Nematoda</taxon>
        <taxon>Chromadorea</taxon>
        <taxon>Rhabditida</taxon>
        <taxon>Spirurina</taxon>
        <taxon>Dracunculoidea</taxon>
        <taxon>Dracunculidae</taxon>
        <taxon>Dracunculus</taxon>
    </lineage>
</organism>
<sequence>MICDSNNSITPNSAEEKVDVDEDHETRIKLAYICDDWIFDSLGKSFPIDYTEEKQQQQQQKEEICVKHIINSDMDNENIRKRLQLAMNETKKLRYRLYSLIVTARAELKKLNQEKIQLSHKLNANFIIECSSCKSVNNIRKNSMKPKYLKIFKGRNAVELLFDNYQNLQKWLVLNNLDEWDGFSFLNENSRRTYQTLESSGSLIAQKTDEIFRKHNIQAARNACSSANSSRDSDMTLNLPSYKSSFWERKKATNKNKSEFRSNKEINHFSLEKRQSTECERNAANVIPKGNECQIEATKKQFKRRKPNRSENLHENGCERNSPGRNEINRKEKMIASNENGYK</sequence>
<reference evidence="5" key="1">
    <citation type="submission" date="2016-04" db="UniProtKB">
        <authorList>
            <consortium name="WormBaseParasite"/>
        </authorList>
    </citation>
    <scope>IDENTIFICATION</scope>
</reference>
<dbReference type="WBParaSite" id="DME_0000531601-mRNA-1">
    <property type="protein sequence ID" value="DME_0000531601-mRNA-1"/>
    <property type="gene ID" value="DME_0000531601"/>
</dbReference>
<dbReference type="Proteomes" id="UP000274756">
    <property type="component" value="Unassembled WGS sequence"/>
</dbReference>
<gene>
    <name evidence="2" type="ORF">DME_LOCUS9115</name>
</gene>
<dbReference type="AlphaFoldDB" id="A0A158Q4P2"/>
<keyword evidence="4" id="KW-1185">Reference proteome</keyword>
<accession>A0A158Q4P2</accession>
<proteinExistence type="predicted"/>
<dbReference type="EMBL" id="UYYG01001176">
    <property type="protein sequence ID" value="VDN59142.1"/>
    <property type="molecule type" value="Genomic_DNA"/>
</dbReference>
<protein>
    <submittedName>
        <fullName evidence="2 5">Uncharacterized protein</fullName>
    </submittedName>
</protein>
<feature type="region of interest" description="Disordered" evidence="1">
    <location>
        <begin position="297"/>
        <end position="343"/>
    </location>
</feature>
<evidence type="ECO:0000313" key="3">
    <source>
        <dbReference type="Proteomes" id="UP000038040"/>
    </source>
</evidence>
<evidence type="ECO:0000313" key="5">
    <source>
        <dbReference type="WBParaSite" id="DME_0000531601-mRNA-1"/>
    </source>
</evidence>
<evidence type="ECO:0000313" key="4">
    <source>
        <dbReference type="Proteomes" id="UP000274756"/>
    </source>
</evidence>
<dbReference type="OrthoDB" id="5855762at2759"/>
<evidence type="ECO:0000256" key="1">
    <source>
        <dbReference type="SAM" id="MobiDB-lite"/>
    </source>
</evidence>
<evidence type="ECO:0000313" key="2">
    <source>
        <dbReference type="EMBL" id="VDN59142.1"/>
    </source>
</evidence>
<reference evidence="2 4" key="2">
    <citation type="submission" date="2018-11" db="EMBL/GenBank/DDBJ databases">
        <authorList>
            <consortium name="Pathogen Informatics"/>
        </authorList>
    </citation>
    <scope>NUCLEOTIDE SEQUENCE [LARGE SCALE GENOMIC DNA]</scope>
</reference>
<feature type="compositionally biased region" description="Basic and acidic residues" evidence="1">
    <location>
        <begin position="308"/>
        <end position="318"/>
    </location>
</feature>
<dbReference type="Proteomes" id="UP000038040">
    <property type="component" value="Unplaced"/>
</dbReference>